<gene>
    <name evidence="2" type="ORF">D1868_00645</name>
</gene>
<feature type="domain" description="DZANK-type" evidence="1">
    <location>
        <begin position="2"/>
        <end position="39"/>
    </location>
</feature>
<dbReference type="KEGG" id="sazo:D1868_00645"/>
<proteinExistence type="predicted"/>
<dbReference type="Gene3D" id="4.10.1060.50">
    <property type="match status" value="1"/>
</dbReference>
<dbReference type="InterPro" id="IPR038587">
    <property type="entry name" value="Ribosomal_eL40_sf"/>
</dbReference>
<accession>A0A650CRJ3</accession>
<evidence type="ECO:0000313" key="2">
    <source>
        <dbReference type="EMBL" id="QGR20446.1"/>
    </source>
</evidence>
<dbReference type="RefSeq" id="WP_156007898.1">
    <property type="nucleotide sequence ID" value="NZ_CP045483.1"/>
</dbReference>
<organism evidence="2 3">
    <name type="scientific">Stygiolobus azoricus</name>
    <dbReference type="NCBI Taxonomy" id="41675"/>
    <lineage>
        <taxon>Archaea</taxon>
        <taxon>Thermoproteota</taxon>
        <taxon>Thermoprotei</taxon>
        <taxon>Sulfolobales</taxon>
        <taxon>Sulfolobaceae</taxon>
        <taxon>Stygiolobus</taxon>
    </lineage>
</organism>
<protein>
    <submittedName>
        <fullName evidence="2">Zinc-ribbon domain-containing protein</fullName>
    </submittedName>
</protein>
<dbReference type="InterPro" id="IPR036443">
    <property type="entry name" value="Znf_RanBP2_sf"/>
</dbReference>
<evidence type="ECO:0000313" key="3">
    <source>
        <dbReference type="Proteomes" id="UP000423396"/>
    </source>
</evidence>
<dbReference type="AlphaFoldDB" id="A0A650CRJ3"/>
<keyword evidence="3" id="KW-1185">Reference proteome</keyword>
<sequence length="49" mass="5120">MIPAAAKFCPNCGASLMPIKCPKCGYINPPSAKYCGNCGAQLTQVKQTT</sequence>
<dbReference type="InterPro" id="IPR025874">
    <property type="entry name" value="DZR"/>
</dbReference>
<reference evidence="2 3" key="1">
    <citation type="submission" date="2019-10" db="EMBL/GenBank/DDBJ databases">
        <title>Genome Sequences from Six Type Strain Members of the Archaeal Family Sulfolobaceae: Acidianus ambivalens, Acidianus infernus, Metallosphaera prunae, Stygiolobus azoricus, Sulfolobus metallicus, and Sulfurisphaera ohwakuensis.</title>
        <authorList>
            <person name="Counts J.A."/>
            <person name="Kelly R.M."/>
        </authorList>
    </citation>
    <scope>NUCLEOTIDE SEQUENCE [LARGE SCALE GENOMIC DNA]</scope>
    <source>
        <strain evidence="2 3">FC6</strain>
    </source>
</reference>
<dbReference type="EMBL" id="CP045483">
    <property type="protein sequence ID" value="QGR20446.1"/>
    <property type="molecule type" value="Genomic_DNA"/>
</dbReference>
<dbReference type="Pfam" id="PF12773">
    <property type="entry name" value="DZR"/>
    <property type="match status" value="1"/>
</dbReference>
<evidence type="ECO:0000259" key="1">
    <source>
        <dbReference type="Pfam" id="PF12773"/>
    </source>
</evidence>
<dbReference type="Proteomes" id="UP000423396">
    <property type="component" value="Chromosome"/>
</dbReference>
<dbReference type="SUPFAM" id="SSF90209">
    <property type="entry name" value="Ran binding protein zinc finger-like"/>
    <property type="match status" value="1"/>
</dbReference>
<name>A0A650CRJ3_9CREN</name>
<dbReference type="GeneID" id="68929926"/>